<dbReference type="InterPro" id="IPR005654">
    <property type="entry name" value="ATPase_AFG1-like"/>
</dbReference>
<evidence type="ECO:0000256" key="1">
    <source>
        <dbReference type="ARBA" id="ARBA00022741"/>
    </source>
</evidence>
<dbReference type="PANTHER" id="PTHR12169:SF6">
    <property type="entry name" value="AFG1-LIKE ATPASE"/>
    <property type="match status" value="1"/>
</dbReference>
<keyword evidence="1" id="KW-0547">Nucleotide-binding</keyword>
<dbReference type="GO" id="GO:0005737">
    <property type="term" value="C:cytoplasm"/>
    <property type="evidence" value="ECO:0007669"/>
    <property type="project" value="TreeGrafter"/>
</dbReference>
<sequence>MLSFKQLAPDPDEAEGSAKIEILGRLIDTRFCVDDVVWFDFQQLCGGPRSAFDYVEIARMYHALLLGNVPQMLSGNEDHARRFISLIDELYDRNVKLVMAAAVPLQELYVGSVLAFEFERTRSRLSEMQSHEYLSREHKP</sequence>
<dbReference type="GO" id="GO:0005524">
    <property type="term" value="F:ATP binding"/>
    <property type="evidence" value="ECO:0007669"/>
    <property type="project" value="UniProtKB-KW"/>
</dbReference>
<reference evidence="4" key="1">
    <citation type="submission" date="2017-08" db="EMBL/GenBank/DDBJ databases">
        <title>A dynamic microbial community with high functional redundancy inhabits the cold, oxic subseafloor aquifer.</title>
        <authorList>
            <person name="Tully B.J."/>
            <person name="Wheat C.G."/>
            <person name="Glazer B.T."/>
            <person name="Huber J.A."/>
        </authorList>
    </citation>
    <scope>NUCLEOTIDE SEQUENCE [LARGE SCALE GENOMIC DNA]</scope>
</reference>
<gene>
    <name evidence="3" type="ORF">COC19_02730</name>
</gene>
<accession>A0A2A4MS19</accession>
<dbReference type="Pfam" id="PF03969">
    <property type="entry name" value="AFG1_ATPase"/>
    <property type="match status" value="1"/>
</dbReference>
<protein>
    <recommendedName>
        <fullName evidence="5">Cell division protein ZapE</fullName>
    </recommendedName>
</protein>
<organism evidence="3 4">
    <name type="scientific">SAR86 cluster bacterium</name>
    <dbReference type="NCBI Taxonomy" id="2030880"/>
    <lineage>
        <taxon>Bacteria</taxon>
        <taxon>Pseudomonadati</taxon>
        <taxon>Pseudomonadota</taxon>
        <taxon>Gammaproteobacteria</taxon>
        <taxon>SAR86 cluster</taxon>
    </lineage>
</organism>
<dbReference type="PANTHER" id="PTHR12169">
    <property type="entry name" value="ATPASE N2B"/>
    <property type="match status" value="1"/>
</dbReference>
<dbReference type="GO" id="GO:0051301">
    <property type="term" value="P:cell division"/>
    <property type="evidence" value="ECO:0007669"/>
    <property type="project" value="TreeGrafter"/>
</dbReference>
<comment type="caution">
    <text evidence="3">The sequence shown here is derived from an EMBL/GenBank/DDBJ whole genome shotgun (WGS) entry which is preliminary data.</text>
</comment>
<dbReference type="GO" id="GO:0032153">
    <property type="term" value="C:cell division site"/>
    <property type="evidence" value="ECO:0007669"/>
    <property type="project" value="TreeGrafter"/>
</dbReference>
<name>A0A2A4MS19_9GAMM</name>
<dbReference type="AlphaFoldDB" id="A0A2A4MS19"/>
<evidence type="ECO:0000313" key="4">
    <source>
        <dbReference type="Proteomes" id="UP000218172"/>
    </source>
</evidence>
<proteinExistence type="predicted"/>
<evidence type="ECO:0000256" key="2">
    <source>
        <dbReference type="ARBA" id="ARBA00022840"/>
    </source>
</evidence>
<dbReference type="Proteomes" id="UP000218172">
    <property type="component" value="Unassembled WGS sequence"/>
</dbReference>
<evidence type="ECO:0008006" key="5">
    <source>
        <dbReference type="Google" id="ProtNLM"/>
    </source>
</evidence>
<evidence type="ECO:0000313" key="3">
    <source>
        <dbReference type="EMBL" id="PCH62547.1"/>
    </source>
</evidence>
<dbReference type="EMBL" id="NVQR01000037">
    <property type="protein sequence ID" value="PCH62547.1"/>
    <property type="molecule type" value="Genomic_DNA"/>
</dbReference>
<keyword evidence="2" id="KW-0067">ATP-binding</keyword>
<dbReference type="GO" id="GO:0016887">
    <property type="term" value="F:ATP hydrolysis activity"/>
    <property type="evidence" value="ECO:0007669"/>
    <property type="project" value="InterPro"/>
</dbReference>